<dbReference type="AlphaFoldDB" id="A0A8J7KGV0"/>
<protein>
    <submittedName>
        <fullName evidence="2">HK97 gp10 family phage protein</fullName>
    </submittedName>
</protein>
<comment type="caution">
    <text evidence="2">The sequence shown here is derived from an EMBL/GenBank/DDBJ whole genome shotgun (WGS) entry which is preliminary data.</text>
</comment>
<evidence type="ECO:0000256" key="1">
    <source>
        <dbReference type="SAM" id="MobiDB-lite"/>
    </source>
</evidence>
<keyword evidence="3" id="KW-1185">Reference proteome</keyword>
<accession>A0A8J7KGV0</accession>
<organism evidence="2 3">
    <name type="scientific">Savagea serpentis</name>
    <dbReference type="NCBI Taxonomy" id="2785297"/>
    <lineage>
        <taxon>Bacteria</taxon>
        <taxon>Bacillati</taxon>
        <taxon>Bacillota</taxon>
        <taxon>Bacilli</taxon>
        <taxon>Bacillales</taxon>
        <taxon>Caryophanaceae</taxon>
        <taxon>Savagea</taxon>
    </lineage>
</organism>
<dbReference type="Pfam" id="PF04883">
    <property type="entry name" value="HK97-gp10_like"/>
    <property type="match status" value="1"/>
</dbReference>
<gene>
    <name evidence="2" type="ORF">IRY55_02560</name>
</gene>
<proteinExistence type="predicted"/>
<evidence type="ECO:0000313" key="3">
    <source>
        <dbReference type="Proteomes" id="UP000622653"/>
    </source>
</evidence>
<feature type="region of interest" description="Disordered" evidence="1">
    <location>
        <begin position="1"/>
        <end position="39"/>
    </location>
</feature>
<dbReference type="Proteomes" id="UP000622653">
    <property type="component" value="Unassembled WGS sequence"/>
</dbReference>
<feature type="compositionally biased region" description="Basic and acidic residues" evidence="1">
    <location>
        <begin position="1"/>
        <end position="28"/>
    </location>
</feature>
<dbReference type="InterPro" id="IPR010064">
    <property type="entry name" value="HK97-gp10_tail"/>
</dbReference>
<dbReference type="EMBL" id="JADKPV010000001">
    <property type="protein sequence ID" value="MBF4500233.1"/>
    <property type="molecule type" value="Genomic_DNA"/>
</dbReference>
<name>A0A8J7KGV0_9BACL</name>
<reference evidence="2" key="1">
    <citation type="submission" date="2020-11" db="EMBL/GenBank/DDBJ databases">
        <title>Multidrug resistant novel bacterium Savagea serpentis sp. nov., isolated from the scats of a vine snake (Ahaetulla nasuta).</title>
        <authorList>
            <person name="Venkata Ramana V."/>
            <person name="Vikas Patil S."/>
            <person name="Yogita Lugani V."/>
        </authorList>
    </citation>
    <scope>NUCLEOTIDE SEQUENCE</scope>
    <source>
        <strain evidence="2">SN6</strain>
    </source>
</reference>
<sequence>MKEYTDEVEQGMKEAQEKVAKDGADKLKGSSPKRTGKYAKAWKAKEQEGGWVIYNTKGQLTHLLEKGHALRQGGRTRAFVHIEPVEQSVIDEFEKAVIKVIQNG</sequence>
<evidence type="ECO:0000313" key="2">
    <source>
        <dbReference type="EMBL" id="MBF4500233.1"/>
    </source>
</evidence>